<dbReference type="RefSeq" id="WP_146381918.1">
    <property type="nucleotide sequence ID" value="NZ_VOEJ01000004.1"/>
</dbReference>
<dbReference type="AlphaFoldDB" id="A0A563UDR7"/>
<keyword evidence="1" id="KW-1133">Transmembrane helix</keyword>
<evidence type="ECO:0000313" key="3">
    <source>
        <dbReference type="Proteomes" id="UP000320042"/>
    </source>
</evidence>
<evidence type="ECO:0000256" key="1">
    <source>
        <dbReference type="SAM" id="Phobius"/>
    </source>
</evidence>
<feature type="transmembrane region" description="Helical" evidence="1">
    <location>
        <begin position="12"/>
        <end position="29"/>
    </location>
</feature>
<keyword evidence="1" id="KW-0812">Transmembrane</keyword>
<dbReference type="EMBL" id="VOEJ01000004">
    <property type="protein sequence ID" value="TWR29429.1"/>
    <property type="molecule type" value="Genomic_DNA"/>
</dbReference>
<sequence>MALYIFQDRLALDIKGLAFLLLLSLLLIRNGGFNIAAPALIAILVVKGFSTFTLNVKYDISYGLYIYAFPVQQLILTNFVKSLGFPGAMALALLLTCVLAFLSFVLVERPFLRLKRIDIRKS</sequence>
<protein>
    <submittedName>
        <fullName evidence="2">Uncharacterized protein</fullName>
    </submittedName>
</protein>
<organism evidence="2 3">
    <name type="scientific">Mucilaginibacter pallidiroseus</name>
    <dbReference type="NCBI Taxonomy" id="2599295"/>
    <lineage>
        <taxon>Bacteria</taxon>
        <taxon>Pseudomonadati</taxon>
        <taxon>Bacteroidota</taxon>
        <taxon>Sphingobacteriia</taxon>
        <taxon>Sphingobacteriales</taxon>
        <taxon>Sphingobacteriaceae</taxon>
        <taxon>Mucilaginibacter</taxon>
    </lineage>
</organism>
<keyword evidence="1" id="KW-0472">Membrane</keyword>
<gene>
    <name evidence="2" type="ORF">FPZ43_10790</name>
</gene>
<evidence type="ECO:0000313" key="2">
    <source>
        <dbReference type="EMBL" id="TWR29429.1"/>
    </source>
</evidence>
<reference evidence="2 3" key="1">
    <citation type="submission" date="2019-07" db="EMBL/GenBank/DDBJ databases">
        <authorList>
            <person name="Kim J."/>
        </authorList>
    </citation>
    <scope>NUCLEOTIDE SEQUENCE [LARGE SCALE GENOMIC DNA]</scope>
    <source>
        <strain evidence="3">dk17</strain>
    </source>
</reference>
<feature type="transmembrane region" description="Helical" evidence="1">
    <location>
        <begin position="86"/>
        <end position="107"/>
    </location>
</feature>
<proteinExistence type="predicted"/>
<feature type="transmembrane region" description="Helical" evidence="1">
    <location>
        <begin position="35"/>
        <end position="55"/>
    </location>
</feature>
<dbReference type="OrthoDB" id="9796461at2"/>
<name>A0A563UDR7_9SPHI</name>
<accession>A0A563UDR7</accession>
<comment type="caution">
    <text evidence="2">The sequence shown here is derived from an EMBL/GenBank/DDBJ whole genome shotgun (WGS) entry which is preliminary data.</text>
</comment>
<keyword evidence="3" id="KW-1185">Reference proteome</keyword>
<dbReference type="Proteomes" id="UP000320042">
    <property type="component" value="Unassembled WGS sequence"/>
</dbReference>